<dbReference type="GO" id="GO:0008270">
    <property type="term" value="F:zinc ion binding"/>
    <property type="evidence" value="ECO:0007669"/>
    <property type="project" value="UniProtKB-KW"/>
</dbReference>
<keyword evidence="17" id="KW-1185">Reference proteome</keyword>
<evidence type="ECO:0000313" key="15">
    <source>
        <dbReference type="EMBL" id="CAG1865126.1"/>
    </source>
</evidence>
<dbReference type="GO" id="GO:0006511">
    <property type="term" value="P:ubiquitin-dependent protein catabolic process"/>
    <property type="evidence" value="ECO:0000318"/>
    <property type="project" value="GO_Central"/>
</dbReference>
<dbReference type="InterPro" id="IPR013083">
    <property type="entry name" value="Znf_RING/FYVE/PHD"/>
</dbReference>
<dbReference type="SUPFAM" id="SSF57850">
    <property type="entry name" value="RING/U-box"/>
    <property type="match status" value="1"/>
</dbReference>
<dbReference type="SMART" id="SM00184">
    <property type="entry name" value="RING"/>
    <property type="match status" value="1"/>
</dbReference>
<dbReference type="Proteomes" id="UP000012960">
    <property type="component" value="Unplaced"/>
</dbReference>
<gene>
    <name evidence="15" type="ORF">GSMUA_05020.1</name>
</gene>
<dbReference type="PANTHER" id="PTHR45977:SF28">
    <property type="entry name" value="OS02G0674700 PROTEIN"/>
    <property type="match status" value="1"/>
</dbReference>
<dbReference type="Gene3D" id="3.30.40.10">
    <property type="entry name" value="Zinc/RING finger domain, C3HC4 (zinc finger)"/>
    <property type="match status" value="1"/>
</dbReference>
<dbReference type="PANTHER" id="PTHR45977">
    <property type="entry name" value="TARGET OF ERK KINASE MPK-1"/>
    <property type="match status" value="1"/>
</dbReference>
<evidence type="ECO:0000256" key="7">
    <source>
        <dbReference type="ARBA" id="ARBA00022771"/>
    </source>
</evidence>
<keyword evidence="8" id="KW-0833">Ubl conjugation pathway</keyword>
<dbReference type="GO" id="GO:0016020">
    <property type="term" value="C:membrane"/>
    <property type="evidence" value="ECO:0007669"/>
    <property type="project" value="UniProtKB-SubCell"/>
</dbReference>
<feature type="transmembrane region" description="Helical" evidence="13">
    <location>
        <begin position="55"/>
        <end position="77"/>
    </location>
</feature>
<dbReference type="EnsemblPlants" id="Ma11_t20080.1">
    <property type="protein sequence ID" value="Ma11_p20080.1"/>
    <property type="gene ID" value="Ma11_g20080"/>
</dbReference>
<dbReference type="InterPro" id="IPR001841">
    <property type="entry name" value="Znf_RING"/>
</dbReference>
<keyword evidence="10 13" id="KW-1133">Transmembrane helix</keyword>
<evidence type="ECO:0000256" key="8">
    <source>
        <dbReference type="ARBA" id="ARBA00022786"/>
    </source>
</evidence>
<organism evidence="16 17">
    <name type="scientific">Musa acuminata subsp. malaccensis</name>
    <name type="common">Wild banana</name>
    <name type="synonym">Musa malaccensis</name>
    <dbReference type="NCBI Taxonomy" id="214687"/>
    <lineage>
        <taxon>Eukaryota</taxon>
        <taxon>Viridiplantae</taxon>
        <taxon>Streptophyta</taxon>
        <taxon>Embryophyta</taxon>
        <taxon>Tracheophyta</taxon>
        <taxon>Spermatophyta</taxon>
        <taxon>Magnoliopsida</taxon>
        <taxon>Liliopsida</taxon>
        <taxon>Zingiberales</taxon>
        <taxon>Musaceae</taxon>
        <taxon>Musa</taxon>
    </lineage>
</organism>
<dbReference type="GO" id="GO:0061630">
    <property type="term" value="F:ubiquitin protein ligase activity"/>
    <property type="evidence" value="ECO:0000318"/>
    <property type="project" value="GO_Central"/>
</dbReference>
<dbReference type="AlphaFoldDB" id="A0A804L9T5"/>
<keyword evidence="5 13" id="KW-0812">Transmembrane</keyword>
<evidence type="ECO:0000256" key="5">
    <source>
        <dbReference type="ARBA" id="ARBA00022692"/>
    </source>
</evidence>
<keyword evidence="9" id="KW-0862">Zinc</keyword>
<evidence type="ECO:0000256" key="12">
    <source>
        <dbReference type="PROSITE-ProRule" id="PRU00175"/>
    </source>
</evidence>
<evidence type="ECO:0000256" key="11">
    <source>
        <dbReference type="ARBA" id="ARBA00023136"/>
    </source>
</evidence>
<evidence type="ECO:0000256" key="9">
    <source>
        <dbReference type="ARBA" id="ARBA00022833"/>
    </source>
</evidence>
<evidence type="ECO:0000256" key="3">
    <source>
        <dbReference type="ARBA" id="ARBA00012483"/>
    </source>
</evidence>
<dbReference type="InParanoid" id="A0A804L9T5"/>
<keyword evidence="4" id="KW-0808">Transferase</keyword>
<sequence>MCLRGIPAKARSEGAVVDVEVGGGRAQIHRGRWKNLMTMSRTKTMIGLGNRSKCCVAFLYHQSGLSFLYWLLLFFSFSLFNHSMSELASNLLSAVLICLKLMQGSLMEANLRGVENVSLRIHKQTFSKTLHRHYKLQTNFTSSEQLHNKGSKWFTTDRKSLTSVHMTQSLFTSLKRLSNPTKMRLLSLRPSLYMLAGMEIICNVPYCLGYDAFISFLKQEGASEQDIHQLPKYKFHKVGDSEKLEMSGPSGGIMTECGSDSLVQHVLLAEDAISSIECCICLSPYDDGVELRELPCGHHFHRTCIDKWLRINATYGELGKTRWVGHEAEWIGSTYTVTTNSGVAYYLYLHWIHIRSKSAQSRCDRNDVLTTPGETMANSTSGFHIFQFVNGEHFSFC</sequence>
<dbReference type="Pfam" id="PF13639">
    <property type="entry name" value="zf-RING_2"/>
    <property type="match status" value="1"/>
</dbReference>
<keyword evidence="6" id="KW-0479">Metal-binding</keyword>
<evidence type="ECO:0000256" key="4">
    <source>
        <dbReference type="ARBA" id="ARBA00022679"/>
    </source>
</evidence>
<evidence type="ECO:0000259" key="14">
    <source>
        <dbReference type="PROSITE" id="PS50089"/>
    </source>
</evidence>
<keyword evidence="11 13" id="KW-0472">Membrane</keyword>
<evidence type="ECO:0000256" key="2">
    <source>
        <dbReference type="ARBA" id="ARBA00004141"/>
    </source>
</evidence>
<evidence type="ECO:0000256" key="1">
    <source>
        <dbReference type="ARBA" id="ARBA00000900"/>
    </source>
</evidence>
<comment type="catalytic activity">
    <reaction evidence="1">
        <text>S-ubiquitinyl-[E2 ubiquitin-conjugating enzyme]-L-cysteine + [acceptor protein]-L-lysine = [E2 ubiquitin-conjugating enzyme]-L-cysteine + N(6)-ubiquitinyl-[acceptor protein]-L-lysine.</text>
        <dbReference type="EC" id="2.3.2.27"/>
    </reaction>
</comment>
<dbReference type="GO" id="GO:0016567">
    <property type="term" value="P:protein ubiquitination"/>
    <property type="evidence" value="ECO:0000318"/>
    <property type="project" value="GO_Central"/>
</dbReference>
<proteinExistence type="predicted"/>
<evidence type="ECO:0000313" key="17">
    <source>
        <dbReference type="Proteomes" id="UP000012960"/>
    </source>
</evidence>
<comment type="subcellular location">
    <subcellularLocation>
        <location evidence="2">Membrane</location>
        <topology evidence="2">Multi-pass membrane protein</topology>
    </subcellularLocation>
</comment>
<protein>
    <recommendedName>
        <fullName evidence="3">RING-type E3 ubiquitin transferase</fullName>
        <ecNumber evidence="3">2.3.2.27</ecNumber>
    </recommendedName>
</protein>
<dbReference type="Gramene" id="Ma11_t20080.1">
    <property type="protein sequence ID" value="Ma11_p20080.1"/>
    <property type="gene ID" value="Ma11_g20080"/>
</dbReference>
<reference evidence="15" key="1">
    <citation type="submission" date="2021-03" db="EMBL/GenBank/DDBJ databases">
        <authorList>
            <consortium name="Genoscope - CEA"/>
            <person name="William W."/>
        </authorList>
    </citation>
    <scope>NUCLEOTIDE SEQUENCE</scope>
    <source>
        <strain evidence="15">Doubled-haploid Pahang</strain>
    </source>
</reference>
<dbReference type="EC" id="2.3.2.27" evidence="3"/>
<accession>A0A804L9T5</accession>
<keyword evidence="7 12" id="KW-0863">Zinc-finger</keyword>
<evidence type="ECO:0000256" key="10">
    <source>
        <dbReference type="ARBA" id="ARBA00022989"/>
    </source>
</evidence>
<reference evidence="16" key="2">
    <citation type="submission" date="2021-05" db="UniProtKB">
        <authorList>
            <consortium name="EnsemblPlants"/>
        </authorList>
    </citation>
    <scope>IDENTIFICATION</scope>
    <source>
        <strain evidence="16">subsp. malaccensis</strain>
    </source>
</reference>
<feature type="domain" description="RING-type" evidence="14">
    <location>
        <begin position="278"/>
        <end position="308"/>
    </location>
</feature>
<dbReference type="EMBL" id="HG996475">
    <property type="protein sequence ID" value="CAG1865126.1"/>
    <property type="molecule type" value="Genomic_DNA"/>
</dbReference>
<evidence type="ECO:0000256" key="13">
    <source>
        <dbReference type="SAM" id="Phobius"/>
    </source>
</evidence>
<name>A0A804L9T5_MUSAM</name>
<dbReference type="PROSITE" id="PS50089">
    <property type="entry name" value="ZF_RING_2"/>
    <property type="match status" value="1"/>
</dbReference>
<evidence type="ECO:0000256" key="6">
    <source>
        <dbReference type="ARBA" id="ARBA00022723"/>
    </source>
</evidence>
<evidence type="ECO:0000313" key="16">
    <source>
        <dbReference type="EnsemblPlants" id="Ma11_p20080.1"/>
    </source>
</evidence>